<dbReference type="EMBL" id="BMAW01030016">
    <property type="protein sequence ID" value="GFU14667.1"/>
    <property type="molecule type" value="Genomic_DNA"/>
</dbReference>
<dbReference type="Proteomes" id="UP000887013">
    <property type="component" value="Unassembled WGS sequence"/>
</dbReference>
<reference evidence="1" key="1">
    <citation type="submission" date="2020-08" db="EMBL/GenBank/DDBJ databases">
        <title>Multicomponent nature underlies the extraordinary mechanical properties of spider dragline silk.</title>
        <authorList>
            <person name="Kono N."/>
            <person name="Nakamura H."/>
            <person name="Mori M."/>
            <person name="Yoshida Y."/>
            <person name="Ohtoshi R."/>
            <person name="Malay A.D."/>
            <person name="Moran D.A.P."/>
            <person name="Tomita M."/>
            <person name="Numata K."/>
            <person name="Arakawa K."/>
        </authorList>
    </citation>
    <scope>NUCLEOTIDE SEQUENCE</scope>
</reference>
<dbReference type="AlphaFoldDB" id="A0A8X6QEG3"/>
<name>A0A8X6QEG3_NEPPI</name>
<feature type="non-terminal residue" evidence="1">
    <location>
        <position position="1"/>
    </location>
</feature>
<sequence length="92" mass="10593">DPCGVDLTRYDRNLYNEFKGIHKCFDFLLLYAPVSRKISLVNSDLGTLKVTSPACSIHHWRYMKLEKEVKEKRSQFLLATITVNAVTVADLF</sequence>
<gene>
    <name evidence="1" type="ORF">NPIL_406241</name>
</gene>
<protein>
    <submittedName>
        <fullName evidence="1">Uncharacterized protein</fullName>
    </submittedName>
</protein>
<accession>A0A8X6QEG3</accession>
<keyword evidence="2" id="KW-1185">Reference proteome</keyword>
<evidence type="ECO:0000313" key="2">
    <source>
        <dbReference type="Proteomes" id="UP000887013"/>
    </source>
</evidence>
<organism evidence="1 2">
    <name type="scientific">Nephila pilipes</name>
    <name type="common">Giant wood spider</name>
    <name type="synonym">Nephila maculata</name>
    <dbReference type="NCBI Taxonomy" id="299642"/>
    <lineage>
        <taxon>Eukaryota</taxon>
        <taxon>Metazoa</taxon>
        <taxon>Ecdysozoa</taxon>
        <taxon>Arthropoda</taxon>
        <taxon>Chelicerata</taxon>
        <taxon>Arachnida</taxon>
        <taxon>Araneae</taxon>
        <taxon>Araneomorphae</taxon>
        <taxon>Entelegynae</taxon>
        <taxon>Araneoidea</taxon>
        <taxon>Nephilidae</taxon>
        <taxon>Nephila</taxon>
    </lineage>
</organism>
<proteinExistence type="predicted"/>
<comment type="caution">
    <text evidence="1">The sequence shown here is derived from an EMBL/GenBank/DDBJ whole genome shotgun (WGS) entry which is preliminary data.</text>
</comment>
<evidence type="ECO:0000313" key="1">
    <source>
        <dbReference type="EMBL" id="GFU14667.1"/>
    </source>
</evidence>